<name>A0A433H9X6_9BACI</name>
<dbReference type="Proteomes" id="UP000267430">
    <property type="component" value="Unassembled WGS sequence"/>
</dbReference>
<dbReference type="InterPro" id="IPR009910">
    <property type="entry name" value="DUF1450"/>
</dbReference>
<comment type="caution">
    <text evidence="1">The sequence shown here is derived from an EMBL/GenBank/DDBJ whole genome shotgun (WGS) entry which is preliminary data.</text>
</comment>
<keyword evidence="2" id="KW-1185">Reference proteome</keyword>
<accession>A0A433H9X6</accession>
<organism evidence="1 2">
    <name type="scientific">Peribacillus cavernae</name>
    <dbReference type="NCBI Taxonomy" id="1674310"/>
    <lineage>
        <taxon>Bacteria</taxon>
        <taxon>Bacillati</taxon>
        <taxon>Bacillota</taxon>
        <taxon>Bacilli</taxon>
        <taxon>Bacillales</taxon>
        <taxon>Bacillaceae</taxon>
        <taxon>Peribacillus</taxon>
    </lineage>
</organism>
<proteinExistence type="predicted"/>
<evidence type="ECO:0000313" key="2">
    <source>
        <dbReference type="Proteomes" id="UP000267430"/>
    </source>
</evidence>
<dbReference type="AlphaFoldDB" id="A0A433H9X6"/>
<evidence type="ECO:0000313" key="1">
    <source>
        <dbReference type="EMBL" id="RUQ25114.1"/>
    </source>
</evidence>
<reference evidence="1 2" key="1">
    <citation type="submission" date="2018-12" db="EMBL/GenBank/DDBJ databases">
        <title>Bacillus chawlae sp. nov., Bacillus glennii sp. nov., and Bacillus saganii sp. nov. Isolated from the Vehicle Assembly Building at Kennedy Space Center where the Viking Spacecraft were Assembled.</title>
        <authorList>
            <person name="Seuylemezian A."/>
            <person name="Vaishampayan P."/>
        </authorList>
    </citation>
    <scope>NUCLEOTIDE SEQUENCE [LARGE SCALE GENOMIC DNA]</scope>
    <source>
        <strain evidence="1 2">L5</strain>
    </source>
</reference>
<sequence>MKPMSKKIIYCFRNKIKDYEIDIKNVAEKCEENVDILPSYCMKLCFLCPNQFIAVVEGDLIVENSEEEFLKKIEASIS</sequence>
<dbReference type="OrthoDB" id="2680665at2"/>
<protein>
    <submittedName>
        <fullName evidence="1">DUF1450 domain-containing protein</fullName>
    </submittedName>
</protein>
<dbReference type="EMBL" id="RYZZ01000044">
    <property type="protein sequence ID" value="RUQ25114.1"/>
    <property type="molecule type" value="Genomic_DNA"/>
</dbReference>
<dbReference type="Pfam" id="PF07293">
    <property type="entry name" value="DUF1450"/>
    <property type="match status" value="1"/>
</dbReference>
<gene>
    <name evidence="1" type="ORF">ELQ35_20835</name>
</gene>